<organism evidence="1 2">
    <name type="scientific">Aliisedimentitalea scapharcae</name>
    <dbReference type="NCBI Taxonomy" id="1524259"/>
    <lineage>
        <taxon>Bacteria</taxon>
        <taxon>Pseudomonadati</taxon>
        <taxon>Pseudomonadota</taxon>
        <taxon>Alphaproteobacteria</taxon>
        <taxon>Rhodobacterales</taxon>
        <taxon>Roseobacteraceae</taxon>
        <taxon>Aliisedimentitalea</taxon>
    </lineage>
</organism>
<dbReference type="PIRSF" id="PIRSF029215">
    <property type="entry name" value="UCP029215"/>
    <property type="match status" value="1"/>
</dbReference>
<evidence type="ECO:0000313" key="2">
    <source>
        <dbReference type="Proteomes" id="UP001623232"/>
    </source>
</evidence>
<sequence>MTEQRFTDAATLSGTRKTDDGYLVAEAFAVRTGIQSYTGAEVGLADKGVVRVWRPEDEVRAPDSLRTFSHAPVTLGHPEKVTADNWKDLAKGEVSTEAEWDGNKIKLPLIVKDAEAIAAIEGGTRELSAGYTCSLEFTDGVTPGGEAYDAIQRNIRINHLAIVPKGRAGGECRIGDGADQWGASPIIPSRKKEDTMSDALKTVVLGDKAAQVAASDALIIEQFKVDTAKILSDAEAAHKAAIDAKDEEIGTLKADLQKAKDAQPDPAKLDKMVADRAALVATVAKIAKDVKPTGLSDADLRKAAVAAKMGDEAIKDASDAEVSGMFKVIAADTKEADPFADALKTGVITTTADMSVADQAYSESLIDMNNAWMGETAKQEA</sequence>
<dbReference type="InterPro" id="IPR016913">
    <property type="entry name" value="UCP029215"/>
</dbReference>
<accession>A0ABZ2XWL3</accession>
<dbReference type="Pfam" id="PF09979">
    <property type="entry name" value="DUF2213"/>
    <property type="match status" value="1"/>
</dbReference>
<protein>
    <submittedName>
        <fullName evidence="1">DUF2213 domain-containing protein</fullName>
    </submittedName>
</protein>
<name>A0ABZ2XWL3_9RHOB</name>
<dbReference type="EMBL" id="CP123584">
    <property type="protein sequence ID" value="WZK89031.1"/>
    <property type="molecule type" value="Genomic_DNA"/>
</dbReference>
<reference evidence="1 2" key="1">
    <citation type="submission" date="2023-04" db="EMBL/GenBank/DDBJ databases">
        <title>Complete genome sequence of Alisedimentitalea scapharcae.</title>
        <authorList>
            <person name="Rong J.-C."/>
            <person name="Yi M.-L."/>
            <person name="Zhao Q."/>
        </authorList>
    </citation>
    <scope>NUCLEOTIDE SEQUENCE [LARGE SCALE GENOMIC DNA]</scope>
    <source>
        <strain evidence="1 2">KCTC 42119</strain>
    </source>
</reference>
<gene>
    <name evidence="1" type="ORF">QEZ52_00335</name>
</gene>
<keyword evidence="2" id="KW-1185">Reference proteome</keyword>
<evidence type="ECO:0000313" key="1">
    <source>
        <dbReference type="EMBL" id="WZK89031.1"/>
    </source>
</evidence>
<dbReference type="Proteomes" id="UP001623232">
    <property type="component" value="Chromosome"/>
</dbReference>
<proteinExistence type="predicted"/>
<dbReference type="RefSeq" id="WP_406646877.1">
    <property type="nucleotide sequence ID" value="NZ_CP123584.1"/>
</dbReference>